<dbReference type="Gene3D" id="2.60.120.1440">
    <property type="match status" value="1"/>
</dbReference>
<keyword evidence="1" id="KW-0812">Transmembrane</keyword>
<keyword evidence="1" id="KW-1133">Transmembrane helix</keyword>
<organism evidence="4 5">
    <name type="scientific">Mucilaginibacter pineti</name>
    <dbReference type="NCBI Taxonomy" id="1391627"/>
    <lineage>
        <taxon>Bacteria</taxon>
        <taxon>Pseudomonadati</taxon>
        <taxon>Bacteroidota</taxon>
        <taxon>Sphingobacteriia</taxon>
        <taxon>Sphingobacteriales</taxon>
        <taxon>Sphingobacteriaceae</taxon>
        <taxon>Mucilaginibacter</taxon>
    </lineage>
</organism>
<evidence type="ECO:0000259" key="2">
    <source>
        <dbReference type="Pfam" id="PF04773"/>
    </source>
</evidence>
<proteinExistence type="predicted"/>
<name>A0A1G6ZSJ3_9SPHI</name>
<evidence type="ECO:0000313" key="5">
    <source>
        <dbReference type="Proteomes" id="UP000199072"/>
    </source>
</evidence>
<dbReference type="OrthoDB" id="645173at2"/>
<sequence length="364" mass="41238">MTNYTNFEVEDFLHDDFFIDSVLKNAPNHQIFWEQWLAEHPDRKSAVTQAREIILSIRIKPLTDELSDSEVNDIIANLQQQTLSQPQFIGRKFYQTGWFRIAAAALLFATALLVVFRVNNRQLPDTENRNIASSKPATQTNELLEVTNHTTQAKLVRMSDGSLAVLKPGSGLKYQKYFSQKREVFLDGEAFFEVHKNPQMPFFVHSHDMAVRVLGTSFTVKNQNDNTFKVVVNTGKVLVYNQKAAQKANKEKYEVTLVPNEQVTYAINEFKFKKESLAVPLILSKEVALKEFTFENAALADIIEKIDKAYGVNIEYDKAKLGNISLNASLSDRPLDEKVKLLCKAINASCAFIDGRIIINGQTP</sequence>
<accession>A0A1G6ZSJ3</accession>
<dbReference type="InterPro" id="IPR006860">
    <property type="entry name" value="FecR"/>
</dbReference>
<dbReference type="Pfam" id="PF04773">
    <property type="entry name" value="FecR"/>
    <property type="match status" value="1"/>
</dbReference>
<dbReference type="InterPro" id="IPR012373">
    <property type="entry name" value="Ferrdict_sens_TM"/>
</dbReference>
<evidence type="ECO:0000256" key="1">
    <source>
        <dbReference type="SAM" id="Phobius"/>
    </source>
</evidence>
<feature type="domain" description="Protein FecR C-terminal" evidence="3">
    <location>
        <begin position="291"/>
        <end position="359"/>
    </location>
</feature>
<protein>
    <submittedName>
        <fullName evidence="4">FecR family protein</fullName>
    </submittedName>
</protein>
<evidence type="ECO:0000313" key="4">
    <source>
        <dbReference type="EMBL" id="SDE05502.1"/>
    </source>
</evidence>
<keyword evidence="5" id="KW-1185">Reference proteome</keyword>
<dbReference type="PANTHER" id="PTHR30273">
    <property type="entry name" value="PERIPLASMIC SIGNAL SENSOR AND SIGMA FACTOR ACTIVATOR FECR-RELATED"/>
    <property type="match status" value="1"/>
</dbReference>
<keyword evidence="1" id="KW-0472">Membrane</keyword>
<dbReference type="Pfam" id="PF16344">
    <property type="entry name" value="FecR_C"/>
    <property type="match status" value="1"/>
</dbReference>
<dbReference type="EMBL" id="FNAI01000003">
    <property type="protein sequence ID" value="SDE05502.1"/>
    <property type="molecule type" value="Genomic_DNA"/>
</dbReference>
<dbReference type="AlphaFoldDB" id="A0A1G6ZSJ3"/>
<reference evidence="4 5" key="1">
    <citation type="submission" date="2016-10" db="EMBL/GenBank/DDBJ databases">
        <authorList>
            <person name="de Groot N.N."/>
        </authorList>
    </citation>
    <scope>NUCLEOTIDE SEQUENCE [LARGE SCALE GENOMIC DNA]</scope>
    <source>
        <strain evidence="4 5">47C3B</strain>
    </source>
</reference>
<dbReference type="RefSeq" id="WP_091148676.1">
    <property type="nucleotide sequence ID" value="NZ_FNAI01000003.1"/>
</dbReference>
<evidence type="ECO:0000259" key="3">
    <source>
        <dbReference type="Pfam" id="PF16344"/>
    </source>
</evidence>
<dbReference type="GO" id="GO:0016989">
    <property type="term" value="F:sigma factor antagonist activity"/>
    <property type="evidence" value="ECO:0007669"/>
    <property type="project" value="TreeGrafter"/>
</dbReference>
<dbReference type="PIRSF" id="PIRSF018266">
    <property type="entry name" value="FecR"/>
    <property type="match status" value="1"/>
</dbReference>
<dbReference type="InterPro" id="IPR032508">
    <property type="entry name" value="FecR_C"/>
</dbReference>
<dbReference type="Gene3D" id="3.55.50.30">
    <property type="match status" value="1"/>
</dbReference>
<feature type="domain" description="FecR protein" evidence="2">
    <location>
        <begin position="150"/>
        <end position="237"/>
    </location>
</feature>
<gene>
    <name evidence="4" type="ORF">SAMN05216464_103477</name>
</gene>
<dbReference type="STRING" id="1391627.SAMN05216464_103477"/>
<dbReference type="Proteomes" id="UP000199072">
    <property type="component" value="Unassembled WGS sequence"/>
</dbReference>
<feature type="transmembrane region" description="Helical" evidence="1">
    <location>
        <begin position="97"/>
        <end position="116"/>
    </location>
</feature>
<dbReference type="PANTHER" id="PTHR30273:SF2">
    <property type="entry name" value="PROTEIN FECR"/>
    <property type="match status" value="1"/>
</dbReference>